<dbReference type="AlphaFoldDB" id="A0A6V7QN47"/>
<dbReference type="Pfam" id="PF03732">
    <property type="entry name" value="Retrotrans_gag"/>
    <property type="match status" value="1"/>
</dbReference>
<dbReference type="EMBL" id="LR862137">
    <property type="protein sequence ID" value="CAD1844195.1"/>
    <property type="molecule type" value="Genomic_DNA"/>
</dbReference>
<proteinExistence type="predicted"/>
<organism evidence="3">
    <name type="scientific">Ananas comosus var. bracteatus</name>
    <name type="common">red pineapple</name>
    <dbReference type="NCBI Taxonomy" id="296719"/>
    <lineage>
        <taxon>Eukaryota</taxon>
        <taxon>Viridiplantae</taxon>
        <taxon>Streptophyta</taxon>
        <taxon>Embryophyta</taxon>
        <taxon>Tracheophyta</taxon>
        <taxon>Spermatophyta</taxon>
        <taxon>Magnoliopsida</taxon>
        <taxon>Liliopsida</taxon>
        <taxon>Poales</taxon>
        <taxon>Bromeliaceae</taxon>
        <taxon>Bromelioideae</taxon>
        <taxon>Ananas</taxon>
    </lineage>
</organism>
<protein>
    <recommendedName>
        <fullName evidence="2">Retrotransposon gag domain-containing protein</fullName>
    </recommendedName>
</protein>
<reference evidence="3" key="1">
    <citation type="submission" date="2020-07" db="EMBL/GenBank/DDBJ databases">
        <authorList>
            <person name="Lin J."/>
        </authorList>
    </citation>
    <scope>NUCLEOTIDE SEQUENCE</scope>
</reference>
<gene>
    <name evidence="3" type="ORF">CB5_LOCUS27406</name>
</gene>
<feature type="compositionally biased region" description="Basic and acidic residues" evidence="1">
    <location>
        <begin position="124"/>
        <end position="138"/>
    </location>
</feature>
<dbReference type="InterPro" id="IPR005162">
    <property type="entry name" value="Retrotrans_gag_dom"/>
</dbReference>
<feature type="region of interest" description="Disordered" evidence="1">
    <location>
        <begin position="124"/>
        <end position="159"/>
    </location>
</feature>
<evidence type="ECO:0000313" key="3">
    <source>
        <dbReference type="EMBL" id="CAD1844195.1"/>
    </source>
</evidence>
<feature type="domain" description="Retrotransposon gag" evidence="2">
    <location>
        <begin position="27"/>
        <end position="89"/>
    </location>
</feature>
<evidence type="ECO:0000256" key="1">
    <source>
        <dbReference type="SAM" id="MobiDB-lite"/>
    </source>
</evidence>
<evidence type="ECO:0000259" key="2">
    <source>
        <dbReference type="Pfam" id="PF03732"/>
    </source>
</evidence>
<name>A0A6V7QN47_ANACO</name>
<accession>A0A6V7QN47</accession>
<sequence>MVESWVDSMETLFEDLYTSVSRPSAADVLYINYFPDSEKKKLQEKFRKLKQENRSVGEYEQEFSYIIDCIPDVVRDDRDRADWFERGLRSDIYRVVHILKLTTFAEVLDRPLWAEHGNAHIREEREAFERDGGKKRAQDGSGSRSRSKKPPKYPRAQSQSRGTWQCVICGGNHDPNHCEQKEERCFTCCKISNLDDIS</sequence>